<dbReference type="PANTHER" id="PTHR42767">
    <property type="entry name" value="ENDO-BETA-1,6-GALACTANASE"/>
    <property type="match status" value="1"/>
</dbReference>
<accession>A0A7W5DSD3</accession>
<dbReference type="AlphaFoldDB" id="A0A7W5DSD3"/>
<dbReference type="InterPro" id="IPR039743">
    <property type="entry name" value="6GAL/EXGAL"/>
</dbReference>
<dbReference type="InterPro" id="IPR039514">
    <property type="entry name" value="6GAL-like"/>
</dbReference>
<feature type="domain" description="Endo-beta-1,6-galactanase-like" evidence="1">
    <location>
        <begin position="21"/>
        <end position="248"/>
    </location>
</feature>
<comment type="caution">
    <text evidence="2">The sequence shown here is derived from an EMBL/GenBank/DDBJ whole genome shotgun (WGS) entry which is preliminary data.</text>
</comment>
<dbReference type="RefSeq" id="WP_183413130.1">
    <property type="nucleotide sequence ID" value="NZ_JACHYB010000001.1"/>
</dbReference>
<dbReference type="PANTHER" id="PTHR42767:SF1">
    <property type="entry name" value="ENDO-BETA-1,6-GALACTANASE-LIKE DOMAIN-CONTAINING PROTEIN"/>
    <property type="match status" value="1"/>
</dbReference>
<evidence type="ECO:0000313" key="2">
    <source>
        <dbReference type="EMBL" id="MBB3187363.1"/>
    </source>
</evidence>
<dbReference type="EMBL" id="JACHYB010000001">
    <property type="protein sequence ID" value="MBB3187363.1"/>
    <property type="molecule type" value="Genomic_DNA"/>
</dbReference>
<name>A0A7W5DSD3_9PORP</name>
<keyword evidence="2" id="KW-0378">Hydrolase</keyword>
<evidence type="ECO:0000259" key="1">
    <source>
        <dbReference type="Pfam" id="PF14587"/>
    </source>
</evidence>
<sequence>MKSLLSIVFAAFAFQQIFGSQVIKINPDVRYQHFAGWGVSLMWWAHEVGDNYTDTQLDTLCNWLVSPSELHMNIFRFNIGGGDNPTHHHMRKDARMPGYLASPQSHYDWTQDAGQRKILLKIHQLEPNAIYEAASYSPPYWMTISGCTSGNTNGTDNLQSHYYKAFADYLVAVVKHYHDAYGIRFSTIAPVNEPYAHWWKAYGSQEGCAFSQANQERLIKDLYATLQKKGMLSYCGISAMDANSIDSCLKGVEHYAKDNILPLISQINTHSYTGSKRDSLYQLAKHYHIRLWQSESGPLNVRLQGYDNFLLMAQRIVTDMRELKPSAWCDWQYMSGGFGDVWALVGYNEHDKTFQRTKGYYLRKQFSKYILPGYTFIGDDDPHSICALSPDHKRLVVVYVQEKTSVQHITLNLSQFQCAAIKSIVETTEQENCQSISLPSKPAGTTFDYWVKPQSTTTFIFQVSD</sequence>
<protein>
    <submittedName>
        <fullName evidence="2">O-glycosyl hydrolase</fullName>
    </submittedName>
</protein>
<proteinExistence type="predicted"/>
<keyword evidence="3" id="KW-1185">Reference proteome</keyword>
<dbReference type="SUPFAM" id="SSF51445">
    <property type="entry name" value="(Trans)glycosidases"/>
    <property type="match status" value="1"/>
</dbReference>
<dbReference type="Pfam" id="PF14587">
    <property type="entry name" value="Glyco_hydr_30_2"/>
    <property type="match status" value="1"/>
</dbReference>
<reference evidence="2 3" key="1">
    <citation type="submission" date="2020-08" db="EMBL/GenBank/DDBJ databases">
        <title>Genomic Encyclopedia of Type Strains, Phase IV (KMG-IV): sequencing the most valuable type-strain genomes for metagenomic binning, comparative biology and taxonomic classification.</title>
        <authorList>
            <person name="Goeker M."/>
        </authorList>
    </citation>
    <scope>NUCLEOTIDE SEQUENCE [LARGE SCALE GENOMIC DNA]</scope>
    <source>
        <strain evidence="2 3">DSM 27471</strain>
    </source>
</reference>
<dbReference type="GO" id="GO:0004553">
    <property type="term" value="F:hydrolase activity, hydrolyzing O-glycosyl compounds"/>
    <property type="evidence" value="ECO:0007669"/>
    <property type="project" value="InterPro"/>
</dbReference>
<evidence type="ECO:0000313" key="3">
    <source>
        <dbReference type="Proteomes" id="UP000544222"/>
    </source>
</evidence>
<dbReference type="SUPFAM" id="SSF51011">
    <property type="entry name" value="Glycosyl hydrolase domain"/>
    <property type="match status" value="1"/>
</dbReference>
<dbReference type="Gene3D" id="2.60.40.1180">
    <property type="entry name" value="Golgi alpha-mannosidase II"/>
    <property type="match status" value="1"/>
</dbReference>
<dbReference type="Proteomes" id="UP000544222">
    <property type="component" value="Unassembled WGS sequence"/>
</dbReference>
<gene>
    <name evidence="2" type="ORF">FHX64_001526</name>
</gene>
<dbReference type="InterPro" id="IPR013780">
    <property type="entry name" value="Glyco_hydro_b"/>
</dbReference>
<dbReference type="InterPro" id="IPR017853">
    <property type="entry name" value="GH"/>
</dbReference>
<dbReference type="Gene3D" id="3.20.20.80">
    <property type="entry name" value="Glycosidases"/>
    <property type="match status" value="1"/>
</dbReference>
<organism evidence="2 3">
    <name type="scientific">Microbacter margulisiae</name>
    <dbReference type="NCBI Taxonomy" id="1350067"/>
    <lineage>
        <taxon>Bacteria</taxon>
        <taxon>Pseudomonadati</taxon>
        <taxon>Bacteroidota</taxon>
        <taxon>Bacteroidia</taxon>
        <taxon>Bacteroidales</taxon>
        <taxon>Porphyromonadaceae</taxon>
        <taxon>Microbacter</taxon>
    </lineage>
</organism>